<dbReference type="Proteomes" id="UP000550707">
    <property type="component" value="Unassembled WGS sequence"/>
</dbReference>
<reference evidence="1 2" key="1">
    <citation type="journal article" date="2020" name="Nature">
        <title>Six reference-quality genomes reveal evolution of bat adaptations.</title>
        <authorList>
            <person name="Jebb D."/>
            <person name="Huang Z."/>
            <person name="Pippel M."/>
            <person name="Hughes G.M."/>
            <person name="Lavrichenko K."/>
            <person name="Devanna P."/>
            <person name="Winkler S."/>
            <person name="Jermiin L.S."/>
            <person name="Skirmuntt E.C."/>
            <person name="Katzourakis A."/>
            <person name="Burkitt-Gray L."/>
            <person name="Ray D.A."/>
            <person name="Sullivan K.A.M."/>
            <person name="Roscito J.G."/>
            <person name="Kirilenko B.M."/>
            <person name="Davalos L.M."/>
            <person name="Corthals A.P."/>
            <person name="Power M.L."/>
            <person name="Jones G."/>
            <person name="Ransome R.D."/>
            <person name="Dechmann D.K.N."/>
            <person name="Locatelli A.G."/>
            <person name="Puechmaille S.J."/>
            <person name="Fedrigo O."/>
            <person name="Jarvis E.D."/>
            <person name="Hiller M."/>
            <person name="Vernes S.C."/>
            <person name="Myers E.W."/>
            <person name="Teeling E.C."/>
        </authorList>
    </citation>
    <scope>NUCLEOTIDE SEQUENCE [LARGE SCALE GENOMIC DNA]</scope>
    <source>
        <strain evidence="1">MMolMol1</strain>
        <tissue evidence="1">Muscle</tissue>
    </source>
</reference>
<dbReference type="InParanoid" id="A0A7J8IZK8"/>
<accession>A0A7J8IZK8</accession>
<organism evidence="1 2">
    <name type="scientific">Molossus molossus</name>
    <name type="common">Pallas' mastiff bat</name>
    <name type="synonym">Vespertilio molossus</name>
    <dbReference type="NCBI Taxonomy" id="27622"/>
    <lineage>
        <taxon>Eukaryota</taxon>
        <taxon>Metazoa</taxon>
        <taxon>Chordata</taxon>
        <taxon>Craniata</taxon>
        <taxon>Vertebrata</taxon>
        <taxon>Euteleostomi</taxon>
        <taxon>Mammalia</taxon>
        <taxon>Eutheria</taxon>
        <taxon>Laurasiatheria</taxon>
        <taxon>Chiroptera</taxon>
        <taxon>Yangochiroptera</taxon>
        <taxon>Molossidae</taxon>
        <taxon>Molossus</taxon>
    </lineage>
</organism>
<keyword evidence="2" id="KW-1185">Reference proteome</keyword>
<name>A0A7J8IZK8_MOLMO</name>
<gene>
    <name evidence="1" type="ORF">HJG59_010388</name>
</gene>
<dbReference type="AlphaFoldDB" id="A0A7J8IZK8"/>
<protein>
    <submittedName>
        <fullName evidence="1">Uncharacterized protein</fullName>
    </submittedName>
</protein>
<proteinExistence type="predicted"/>
<evidence type="ECO:0000313" key="2">
    <source>
        <dbReference type="Proteomes" id="UP000550707"/>
    </source>
</evidence>
<sequence>MHERSGHGQQGALRPEVIPSPRVMSAQLCLLGLWGKLIRVAEATHRFPGTVAAAAAERPPAQLVGVRASLKSRQGLEQGPGLWLHGRGGTVRSLCGRAGDDTCQALVMSSRVETLGAQEALGGCLGALYSSGRMTPT</sequence>
<dbReference type="EMBL" id="JACASF010000003">
    <property type="protein sequence ID" value="KAF6490014.1"/>
    <property type="molecule type" value="Genomic_DNA"/>
</dbReference>
<comment type="caution">
    <text evidence="1">The sequence shown here is derived from an EMBL/GenBank/DDBJ whole genome shotgun (WGS) entry which is preliminary data.</text>
</comment>
<evidence type="ECO:0000313" key="1">
    <source>
        <dbReference type="EMBL" id="KAF6490014.1"/>
    </source>
</evidence>